<dbReference type="AlphaFoldDB" id="A0A4Z2GX40"/>
<keyword evidence="4" id="KW-1185">Reference proteome</keyword>
<feature type="compositionally biased region" description="Basic and acidic residues" evidence="1">
    <location>
        <begin position="140"/>
        <end position="157"/>
    </location>
</feature>
<feature type="region of interest" description="Disordered" evidence="1">
    <location>
        <begin position="115"/>
        <end position="157"/>
    </location>
</feature>
<keyword evidence="2" id="KW-0472">Membrane</keyword>
<evidence type="ECO:0000256" key="1">
    <source>
        <dbReference type="SAM" id="MobiDB-lite"/>
    </source>
</evidence>
<dbReference type="Proteomes" id="UP000314294">
    <property type="component" value="Unassembled WGS sequence"/>
</dbReference>
<sequence length="157" mass="17289">MVLQLTPRRVPQTAAGQISSCSIPLKIGYGLHGMPSVLIANALPFFPALQSIMLLLFALAAVRRERMVTVVNKAHLVDWYSPAVLLQSGLPISRRLVAAKSSKLKLHCQLGATGLPPIRSQRDSQQGHDSEWPQAPSRWDLTEKLKNEDRTDSSSIE</sequence>
<feature type="transmembrane region" description="Helical" evidence="2">
    <location>
        <begin position="38"/>
        <end position="62"/>
    </location>
</feature>
<name>A0A4Z2GX40_9TELE</name>
<feature type="compositionally biased region" description="Basic and acidic residues" evidence="1">
    <location>
        <begin position="120"/>
        <end position="131"/>
    </location>
</feature>
<evidence type="ECO:0000256" key="2">
    <source>
        <dbReference type="SAM" id="Phobius"/>
    </source>
</evidence>
<proteinExistence type="predicted"/>
<evidence type="ECO:0000313" key="4">
    <source>
        <dbReference type="Proteomes" id="UP000314294"/>
    </source>
</evidence>
<organism evidence="3 4">
    <name type="scientific">Liparis tanakae</name>
    <name type="common">Tanaka's snailfish</name>
    <dbReference type="NCBI Taxonomy" id="230148"/>
    <lineage>
        <taxon>Eukaryota</taxon>
        <taxon>Metazoa</taxon>
        <taxon>Chordata</taxon>
        <taxon>Craniata</taxon>
        <taxon>Vertebrata</taxon>
        <taxon>Euteleostomi</taxon>
        <taxon>Actinopterygii</taxon>
        <taxon>Neopterygii</taxon>
        <taxon>Teleostei</taxon>
        <taxon>Neoteleostei</taxon>
        <taxon>Acanthomorphata</taxon>
        <taxon>Eupercaria</taxon>
        <taxon>Perciformes</taxon>
        <taxon>Cottioidei</taxon>
        <taxon>Cottales</taxon>
        <taxon>Liparidae</taxon>
        <taxon>Liparis</taxon>
    </lineage>
</organism>
<gene>
    <name evidence="3" type="ORF">EYF80_031577</name>
</gene>
<protein>
    <submittedName>
        <fullName evidence="3">Uncharacterized protein</fullName>
    </submittedName>
</protein>
<reference evidence="3 4" key="1">
    <citation type="submission" date="2019-03" db="EMBL/GenBank/DDBJ databases">
        <title>First draft genome of Liparis tanakae, snailfish: a comprehensive survey of snailfish specific genes.</title>
        <authorList>
            <person name="Kim W."/>
            <person name="Song I."/>
            <person name="Jeong J.-H."/>
            <person name="Kim D."/>
            <person name="Kim S."/>
            <person name="Ryu S."/>
            <person name="Song J.Y."/>
            <person name="Lee S.K."/>
        </authorList>
    </citation>
    <scope>NUCLEOTIDE SEQUENCE [LARGE SCALE GENOMIC DNA]</scope>
    <source>
        <tissue evidence="3">Muscle</tissue>
    </source>
</reference>
<keyword evidence="2" id="KW-0812">Transmembrane</keyword>
<evidence type="ECO:0000313" key="3">
    <source>
        <dbReference type="EMBL" id="TNN58217.1"/>
    </source>
</evidence>
<dbReference type="EMBL" id="SRLO01000386">
    <property type="protein sequence ID" value="TNN58217.1"/>
    <property type="molecule type" value="Genomic_DNA"/>
</dbReference>
<accession>A0A4Z2GX40</accession>
<comment type="caution">
    <text evidence="3">The sequence shown here is derived from an EMBL/GenBank/DDBJ whole genome shotgun (WGS) entry which is preliminary data.</text>
</comment>
<keyword evidence="2" id="KW-1133">Transmembrane helix</keyword>